<protein>
    <submittedName>
        <fullName evidence="1">Uncharacterized protein</fullName>
    </submittedName>
</protein>
<dbReference type="Proteomes" id="UP001163104">
    <property type="component" value="Chromosome"/>
</dbReference>
<gene>
    <name evidence="1" type="ORF">OD459_06245</name>
</gene>
<name>A0AA46PTC9_CYTFI</name>
<evidence type="ECO:0000313" key="2">
    <source>
        <dbReference type="Proteomes" id="UP001163104"/>
    </source>
</evidence>
<dbReference type="AlphaFoldDB" id="A0AA46PTC9"/>
<reference evidence="1" key="1">
    <citation type="submission" date="2022-10" db="EMBL/GenBank/DDBJ databases">
        <title>Mechanism of multi-heavy metal repair in Cytobacillus Firmus M7.</title>
        <authorList>
            <person name="Li X."/>
            <person name="Yu C."/>
        </authorList>
    </citation>
    <scope>NUCLEOTIDE SEQUENCE</scope>
    <source>
        <strain evidence="1">M7</strain>
    </source>
</reference>
<proteinExistence type="predicted"/>
<dbReference type="RefSeq" id="WP_048008050.1">
    <property type="nucleotide sequence ID" value="NZ_CP107027.1"/>
</dbReference>
<sequence>MNRSTDIIPHCHVCKEQLKVGVAVVKDKTLKGVIHVSCNNLPQMEIEDHGNFEEVVLRNQLWLKQFNHMVLH</sequence>
<organism evidence="1 2">
    <name type="scientific">Cytobacillus firmus</name>
    <name type="common">Bacillus firmus</name>
    <dbReference type="NCBI Taxonomy" id="1399"/>
    <lineage>
        <taxon>Bacteria</taxon>
        <taxon>Bacillati</taxon>
        <taxon>Bacillota</taxon>
        <taxon>Bacilli</taxon>
        <taxon>Bacillales</taxon>
        <taxon>Bacillaceae</taxon>
        <taxon>Cytobacillus</taxon>
    </lineage>
</organism>
<evidence type="ECO:0000313" key="1">
    <source>
        <dbReference type="EMBL" id="UYG96627.1"/>
    </source>
</evidence>
<dbReference type="EMBL" id="CP107027">
    <property type="protein sequence ID" value="UYG96627.1"/>
    <property type="molecule type" value="Genomic_DNA"/>
</dbReference>
<accession>A0AA46PTC9</accession>